<evidence type="ECO:0000259" key="12">
    <source>
        <dbReference type="Pfam" id="PF08545"/>
    </source>
</evidence>
<protein>
    <recommendedName>
        <fullName evidence="10">Beta-ketoacyl-[acyl-carrier-protein] synthase III</fullName>
        <shortName evidence="10">Beta-ketoacyl-ACP synthase III</shortName>
        <shortName evidence="10">KAS III</shortName>
        <ecNumber evidence="10">2.3.1.180</ecNumber>
    </recommendedName>
    <alternativeName>
        <fullName evidence="10">3-oxoacyl-[acyl-carrier-protein] synthase 3</fullName>
    </alternativeName>
    <alternativeName>
        <fullName evidence="10">3-oxoacyl-[acyl-carrier-protein] synthase III</fullName>
    </alternativeName>
</protein>
<evidence type="ECO:0000256" key="10">
    <source>
        <dbReference type="HAMAP-Rule" id="MF_01815"/>
    </source>
</evidence>
<dbReference type="RefSeq" id="WP_282011160.1">
    <property type="nucleotide sequence ID" value="NZ_OX336137.1"/>
</dbReference>
<comment type="domain">
    <text evidence="10">The last Arg residue of the ACP-binding site is essential for the weak association between ACP/AcpP and FabH.</text>
</comment>
<reference evidence="13 14" key="1">
    <citation type="submission" date="2022-09" db="EMBL/GenBank/DDBJ databases">
        <authorList>
            <person name="Kop L."/>
        </authorList>
    </citation>
    <scope>NUCLEOTIDE SEQUENCE [LARGE SCALE GENOMIC DNA]</scope>
    <source>
        <strain evidence="13 14">347</strain>
    </source>
</reference>
<keyword evidence="4 10" id="KW-0808">Transferase</keyword>
<proteinExistence type="inferred from homology"/>
<dbReference type="GO" id="GO:0004312">
    <property type="term" value="F:fatty acid synthase activity"/>
    <property type="evidence" value="ECO:0007669"/>
    <property type="project" value="UniProtKB-EC"/>
</dbReference>
<dbReference type="Pfam" id="PF08545">
    <property type="entry name" value="ACP_syn_III"/>
    <property type="match status" value="1"/>
</dbReference>
<dbReference type="NCBIfam" id="TIGR00747">
    <property type="entry name" value="fabH"/>
    <property type="match status" value="1"/>
</dbReference>
<comment type="subcellular location">
    <subcellularLocation>
        <location evidence="10">Cytoplasm</location>
    </subcellularLocation>
</comment>
<dbReference type="GO" id="GO:0004313">
    <property type="term" value="F:[acyl-carrier-protein] S-acetyltransferase activity"/>
    <property type="evidence" value="ECO:0007669"/>
    <property type="project" value="UniProtKB-EC"/>
</dbReference>
<dbReference type="EMBL" id="OX336137">
    <property type="protein sequence ID" value="CAI2718255.1"/>
    <property type="molecule type" value="Genomic_DNA"/>
</dbReference>
<dbReference type="InterPro" id="IPR016039">
    <property type="entry name" value="Thiolase-like"/>
</dbReference>
<sequence length="318" mass="34407">MYLPENIVTNRDLEKTLDTTDEWIRARTGIAERRIARKDESASSMGIAASHMALQAAGLKAADLDMIIVCTSTPDVIYPATACFVQKELGAEKAAAYDISAVCSGFVFGLSIAEQYIKSGRYEHILIIGTEVNSRIMDWTDRTTCVLFGDGAGAAILRRTEKTEPCGILSSHIYSDGTQSDLLIVPGGIGKTSFTYEAIDNKMYCLKMSGQSTFKVAVKRMTEVSKEALAHNGLTQSDIDLVVPHQANQRIIEAVAEKLGVPMEQVFVNIHKYGNTGSASIAIAIHEAREEGRTPPGSVTLLTVMGAGLTWGSVVVKW</sequence>
<feature type="active site" evidence="10">
    <location>
        <position position="103"/>
    </location>
</feature>
<feature type="active site" evidence="10">
    <location>
        <position position="275"/>
    </location>
</feature>
<evidence type="ECO:0000256" key="5">
    <source>
        <dbReference type="ARBA" id="ARBA00022832"/>
    </source>
</evidence>
<evidence type="ECO:0000256" key="9">
    <source>
        <dbReference type="ARBA" id="ARBA00023315"/>
    </source>
</evidence>
<evidence type="ECO:0000256" key="8">
    <source>
        <dbReference type="ARBA" id="ARBA00023268"/>
    </source>
</evidence>
<dbReference type="GO" id="GO:0004321">
    <property type="term" value="F:fatty-acyl-CoA synthase activity"/>
    <property type="evidence" value="ECO:0007669"/>
    <property type="project" value="UniProtKB-EC"/>
</dbReference>
<dbReference type="Proteomes" id="UP001157733">
    <property type="component" value="Chromosome"/>
</dbReference>
<dbReference type="GO" id="GO:0033818">
    <property type="term" value="F:beta-ketoacyl-acyl-carrier-protein synthase III activity"/>
    <property type="evidence" value="ECO:0007669"/>
    <property type="project" value="UniProtKB-EC"/>
</dbReference>
<keyword evidence="8 10" id="KW-0511">Multifunctional enzyme</keyword>
<dbReference type="InterPro" id="IPR004655">
    <property type="entry name" value="FabH"/>
</dbReference>
<dbReference type="PANTHER" id="PTHR34069:SF2">
    <property type="entry name" value="BETA-KETOACYL-[ACYL-CARRIER-PROTEIN] SYNTHASE III"/>
    <property type="match status" value="1"/>
</dbReference>
<feature type="active site" evidence="10">
    <location>
        <position position="245"/>
    </location>
</feature>
<keyword evidence="6 10" id="KW-0443">Lipid metabolism</keyword>
<evidence type="ECO:0000256" key="3">
    <source>
        <dbReference type="ARBA" id="ARBA00022516"/>
    </source>
</evidence>
<evidence type="ECO:0000313" key="14">
    <source>
        <dbReference type="Proteomes" id="UP001157733"/>
    </source>
</evidence>
<feature type="domain" description="Beta-ketoacyl-[acyl-carrier-protein] synthase III N-terminal" evidence="12">
    <location>
        <begin position="97"/>
        <end position="177"/>
    </location>
</feature>
<accession>A0ABM9HDU7</accession>
<dbReference type="EC" id="2.3.1.180" evidence="10"/>
<evidence type="ECO:0000256" key="4">
    <source>
        <dbReference type="ARBA" id="ARBA00022679"/>
    </source>
</evidence>
<dbReference type="InterPro" id="IPR013747">
    <property type="entry name" value="ACP_syn_III_C"/>
</dbReference>
<feature type="region of interest" description="ACP-binding" evidence="10">
    <location>
        <begin position="246"/>
        <end position="250"/>
    </location>
</feature>
<comment type="catalytic activity">
    <reaction evidence="10">
        <text>malonyl-[ACP] + acetyl-CoA + H(+) = 3-oxobutanoyl-[ACP] + CO2 + CoA</text>
        <dbReference type="Rhea" id="RHEA:12080"/>
        <dbReference type="Rhea" id="RHEA-COMP:9623"/>
        <dbReference type="Rhea" id="RHEA-COMP:9625"/>
        <dbReference type="ChEBI" id="CHEBI:15378"/>
        <dbReference type="ChEBI" id="CHEBI:16526"/>
        <dbReference type="ChEBI" id="CHEBI:57287"/>
        <dbReference type="ChEBI" id="CHEBI:57288"/>
        <dbReference type="ChEBI" id="CHEBI:78449"/>
        <dbReference type="ChEBI" id="CHEBI:78450"/>
        <dbReference type="EC" id="2.3.1.180"/>
    </reaction>
</comment>
<dbReference type="Gene3D" id="3.40.47.10">
    <property type="match status" value="1"/>
</dbReference>
<dbReference type="CDD" id="cd00830">
    <property type="entry name" value="KAS_III"/>
    <property type="match status" value="1"/>
</dbReference>
<organism evidence="13 14">
    <name type="scientific">Nitrospina watsonii</name>
    <dbReference type="NCBI Taxonomy" id="1323948"/>
    <lineage>
        <taxon>Bacteria</taxon>
        <taxon>Pseudomonadati</taxon>
        <taxon>Nitrospinota/Tectimicrobiota group</taxon>
        <taxon>Nitrospinota</taxon>
        <taxon>Nitrospinia</taxon>
        <taxon>Nitrospinales</taxon>
        <taxon>Nitrospinaceae</taxon>
        <taxon>Nitrospina</taxon>
    </lineage>
</organism>
<dbReference type="InterPro" id="IPR013751">
    <property type="entry name" value="ACP_syn_III_N"/>
</dbReference>
<dbReference type="NCBIfam" id="NF006829">
    <property type="entry name" value="PRK09352.1"/>
    <property type="match status" value="1"/>
</dbReference>
<comment type="similarity">
    <text evidence="1 10">Belongs to the thiolase-like superfamily. FabH family.</text>
</comment>
<dbReference type="HAMAP" id="MF_01815">
    <property type="entry name" value="FabH"/>
    <property type="match status" value="1"/>
</dbReference>
<keyword evidence="9 10" id="KW-0012">Acyltransferase</keyword>
<feature type="domain" description="Beta-ketoacyl-[acyl-carrier-protein] synthase III C-terminal" evidence="11">
    <location>
        <begin position="229"/>
        <end position="318"/>
    </location>
</feature>
<dbReference type="PANTHER" id="PTHR34069">
    <property type="entry name" value="3-OXOACYL-[ACYL-CARRIER-PROTEIN] SYNTHASE 3"/>
    <property type="match status" value="1"/>
</dbReference>
<dbReference type="Pfam" id="PF08541">
    <property type="entry name" value="ACP_syn_III_C"/>
    <property type="match status" value="1"/>
</dbReference>
<evidence type="ECO:0000313" key="13">
    <source>
        <dbReference type="EMBL" id="CAI2718255.1"/>
    </source>
</evidence>
<keyword evidence="2 10" id="KW-0963">Cytoplasm</keyword>
<evidence type="ECO:0000259" key="11">
    <source>
        <dbReference type="Pfam" id="PF08541"/>
    </source>
</evidence>
<keyword evidence="7 10" id="KW-0275">Fatty acid biosynthesis</keyword>
<keyword evidence="14" id="KW-1185">Reference proteome</keyword>
<evidence type="ECO:0000256" key="1">
    <source>
        <dbReference type="ARBA" id="ARBA00008642"/>
    </source>
</evidence>
<gene>
    <name evidence="10 13" type="primary">fabH</name>
    <name evidence="13" type="ORF">NSPWAT_1396</name>
</gene>
<comment type="pathway">
    <text evidence="10">Lipid metabolism; fatty acid biosynthesis.</text>
</comment>
<keyword evidence="5 10" id="KW-0276">Fatty acid metabolism</keyword>
<evidence type="ECO:0000256" key="7">
    <source>
        <dbReference type="ARBA" id="ARBA00023160"/>
    </source>
</evidence>
<evidence type="ECO:0000256" key="2">
    <source>
        <dbReference type="ARBA" id="ARBA00022490"/>
    </source>
</evidence>
<evidence type="ECO:0000256" key="6">
    <source>
        <dbReference type="ARBA" id="ARBA00023098"/>
    </source>
</evidence>
<comment type="subunit">
    <text evidence="10">Homodimer.</text>
</comment>
<dbReference type="SUPFAM" id="SSF53901">
    <property type="entry name" value="Thiolase-like"/>
    <property type="match status" value="1"/>
</dbReference>
<name>A0ABM9HDU7_9BACT</name>
<comment type="function">
    <text evidence="10">Catalyzes the condensation reaction of fatty acid synthesis by the addition to an acyl acceptor of two carbons from malonyl-ACP. Catalyzes the first condensation reaction which initiates fatty acid synthesis and may therefore play a role in governing the total rate of fatty acid production. Possesses both acetoacetyl-ACP synthase and acetyl transacylase activities. Its substrate specificity determines the biosynthesis of branched-chain and/or straight-chain of fatty acids.</text>
</comment>
<keyword evidence="3 10" id="KW-0444">Lipid biosynthesis</keyword>